<keyword evidence="1" id="KW-0732">Signal</keyword>
<feature type="chain" id="PRO_5022875678" evidence="1">
    <location>
        <begin position="22"/>
        <end position="173"/>
    </location>
</feature>
<dbReference type="OrthoDB" id="9823777at2"/>
<organism evidence="2 3">
    <name type="scientific">Geothermobacter ehrlichii</name>
    <dbReference type="NCBI Taxonomy" id="213224"/>
    <lineage>
        <taxon>Bacteria</taxon>
        <taxon>Pseudomonadati</taxon>
        <taxon>Thermodesulfobacteriota</taxon>
        <taxon>Desulfuromonadia</taxon>
        <taxon>Desulfuromonadales</taxon>
        <taxon>Geothermobacteraceae</taxon>
        <taxon>Geothermobacter</taxon>
    </lineage>
</organism>
<feature type="signal peptide" evidence="1">
    <location>
        <begin position="1"/>
        <end position="21"/>
    </location>
</feature>
<accession>A0A5D3WKP1</accession>
<evidence type="ECO:0000313" key="2">
    <source>
        <dbReference type="EMBL" id="TYO99230.1"/>
    </source>
</evidence>
<evidence type="ECO:0000313" key="3">
    <source>
        <dbReference type="Proteomes" id="UP000324159"/>
    </source>
</evidence>
<protein>
    <submittedName>
        <fullName evidence="2">Uncharacterized protein</fullName>
    </submittedName>
</protein>
<dbReference type="RefSeq" id="WP_148895154.1">
    <property type="nucleotide sequence ID" value="NZ_VNIB01000003.1"/>
</dbReference>
<dbReference type="EMBL" id="VNIB01000003">
    <property type="protein sequence ID" value="TYO99230.1"/>
    <property type="molecule type" value="Genomic_DNA"/>
</dbReference>
<evidence type="ECO:0000256" key="1">
    <source>
        <dbReference type="SAM" id="SignalP"/>
    </source>
</evidence>
<keyword evidence="3" id="KW-1185">Reference proteome</keyword>
<reference evidence="2 3" key="1">
    <citation type="submission" date="2019-07" db="EMBL/GenBank/DDBJ databases">
        <title>Genomic Encyclopedia of Type Strains, Phase IV (KMG-IV): sequencing the most valuable type-strain genomes for metagenomic binning, comparative biology and taxonomic classification.</title>
        <authorList>
            <person name="Goeker M."/>
        </authorList>
    </citation>
    <scope>NUCLEOTIDE SEQUENCE [LARGE SCALE GENOMIC DNA]</scope>
    <source>
        <strain evidence="2 3">SS015</strain>
    </source>
</reference>
<dbReference type="Proteomes" id="UP000324159">
    <property type="component" value="Unassembled WGS sequence"/>
</dbReference>
<dbReference type="AlphaFoldDB" id="A0A5D3WKP1"/>
<name>A0A5D3WKP1_9BACT</name>
<proteinExistence type="predicted"/>
<gene>
    <name evidence="2" type="ORF">EDC39_10373</name>
</gene>
<sequence length="173" mass="19003">MRTTLLAVAAALLLLTVLAPAVPAEETLVTYDLNLAGYQPGMSLDDAALVRPFQFTETLPAGNPPGTYFTVATIDYLSIDGIDISLRLYFRDDRLDKLIGRFPATAMSRLHRLLLQRLGPGTDLSRLVQRNDGSILELPVWRWDFPNARITLVGSAGGNDRGTLALSARHRKN</sequence>
<comment type="caution">
    <text evidence="2">The sequence shown here is derived from an EMBL/GenBank/DDBJ whole genome shotgun (WGS) entry which is preliminary data.</text>
</comment>